<keyword evidence="2" id="KW-1185">Reference proteome</keyword>
<reference evidence="1" key="1">
    <citation type="submission" date="2020-08" db="EMBL/GenBank/DDBJ databases">
        <title>Multicomponent nature underlies the extraordinary mechanical properties of spider dragline silk.</title>
        <authorList>
            <person name="Kono N."/>
            <person name="Nakamura H."/>
            <person name="Mori M."/>
            <person name="Yoshida Y."/>
            <person name="Ohtoshi R."/>
            <person name="Malay A.D."/>
            <person name="Moran D.A.P."/>
            <person name="Tomita M."/>
            <person name="Numata K."/>
            <person name="Arakawa K."/>
        </authorList>
    </citation>
    <scope>NUCLEOTIDE SEQUENCE</scope>
</reference>
<name>A0A8X6MVE0_NEPPI</name>
<gene>
    <name evidence="1" type="ORF">NPIL_406701</name>
</gene>
<organism evidence="1 2">
    <name type="scientific">Nephila pilipes</name>
    <name type="common">Giant wood spider</name>
    <name type="synonym">Nephila maculata</name>
    <dbReference type="NCBI Taxonomy" id="299642"/>
    <lineage>
        <taxon>Eukaryota</taxon>
        <taxon>Metazoa</taxon>
        <taxon>Ecdysozoa</taxon>
        <taxon>Arthropoda</taxon>
        <taxon>Chelicerata</taxon>
        <taxon>Arachnida</taxon>
        <taxon>Araneae</taxon>
        <taxon>Araneomorphae</taxon>
        <taxon>Entelegynae</taxon>
        <taxon>Araneoidea</taxon>
        <taxon>Nephilidae</taxon>
        <taxon>Nephila</taxon>
    </lineage>
</organism>
<dbReference type="Proteomes" id="UP000887013">
    <property type="component" value="Unassembled WGS sequence"/>
</dbReference>
<accession>A0A8X6MVE0</accession>
<sequence length="80" mass="9257">MPFSYEKKSLNRAFKVSLNETSVSRSRQYKGFFDPQPHGYLDAPNEATKQTTSYVSRDAPLRNLRLCGRYQRKKHTAEGT</sequence>
<proteinExistence type="predicted"/>
<evidence type="ECO:0000313" key="1">
    <source>
        <dbReference type="EMBL" id="GFS79758.1"/>
    </source>
</evidence>
<protein>
    <submittedName>
        <fullName evidence="1">Uncharacterized protein</fullName>
    </submittedName>
</protein>
<evidence type="ECO:0000313" key="2">
    <source>
        <dbReference type="Proteomes" id="UP000887013"/>
    </source>
</evidence>
<dbReference type="AlphaFoldDB" id="A0A8X6MVE0"/>
<dbReference type="EMBL" id="BMAW01051322">
    <property type="protein sequence ID" value="GFS79758.1"/>
    <property type="molecule type" value="Genomic_DNA"/>
</dbReference>
<comment type="caution">
    <text evidence="1">The sequence shown here is derived from an EMBL/GenBank/DDBJ whole genome shotgun (WGS) entry which is preliminary data.</text>
</comment>